<keyword evidence="3" id="KW-0735">Signal-anchor</keyword>
<evidence type="ECO:0000256" key="2">
    <source>
        <dbReference type="ARBA" id="ARBA00022692"/>
    </source>
</evidence>
<evidence type="ECO:0000313" key="8">
    <source>
        <dbReference type="Proteomes" id="UP000078348"/>
    </source>
</evidence>
<organism evidence="7 8">
    <name type="scientific">Blastocystis sp. subtype 1 (strain ATCC 50177 / NandII)</name>
    <dbReference type="NCBI Taxonomy" id="478820"/>
    <lineage>
        <taxon>Eukaryota</taxon>
        <taxon>Sar</taxon>
        <taxon>Stramenopiles</taxon>
        <taxon>Bigyra</taxon>
        <taxon>Opalozoa</taxon>
        <taxon>Opalinata</taxon>
        <taxon>Blastocystidae</taxon>
        <taxon>Blastocystis</taxon>
    </lineage>
</organism>
<evidence type="ECO:0000256" key="1">
    <source>
        <dbReference type="ARBA" id="ARBA00004606"/>
    </source>
</evidence>
<keyword evidence="2" id="KW-0812">Transmembrane</keyword>
<keyword evidence="6" id="KW-0325">Glycoprotein</keyword>
<comment type="caution">
    <text evidence="7">The sequence shown here is derived from an EMBL/GenBank/DDBJ whole genome shotgun (WGS) entry which is preliminary data.</text>
</comment>
<dbReference type="EMBL" id="LXWW01000177">
    <property type="protein sequence ID" value="OAO15074.1"/>
    <property type="molecule type" value="Genomic_DNA"/>
</dbReference>
<reference evidence="7 8" key="1">
    <citation type="submission" date="2016-05" db="EMBL/GenBank/DDBJ databases">
        <title>Nuclear genome of Blastocystis sp. subtype 1 NandII.</title>
        <authorList>
            <person name="Gentekaki E."/>
            <person name="Curtis B."/>
            <person name="Stairs C."/>
            <person name="Eme L."/>
            <person name="Herman E."/>
            <person name="Klimes V."/>
            <person name="Arias M.C."/>
            <person name="Elias M."/>
            <person name="Hilliou F."/>
            <person name="Klute M."/>
            <person name="Malik S.-B."/>
            <person name="Pightling A."/>
            <person name="Rachubinski R."/>
            <person name="Salas D."/>
            <person name="Schlacht A."/>
            <person name="Suga H."/>
            <person name="Archibald J."/>
            <person name="Ball S.G."/>
            <person name="Clark G."/>
            <person name="Dacks J."/>
            <person name="Van Der Giezen M."/>
            <person name="Tsaousis A."/>
            <person name="Roger A."/>
        </authorList>
    </citation>
    <scope>NUCLEOTIDE SEQUENCE [LARGE SCALE GENOMIC DNA]</scope>
    <source>
        <strain evidence="8">ATCC 50177 / NandII</strain>
    </source>
</reference>
<dbReference type="Proteomes" id="UP000078348">
    <property type="component" value="Unassembled WGS sequence"/>
</dbReference>
<keyword evidence="8" id="KW-1185">Reference proteome</keyword>
<dbReference type="AlphaFoldDB" id="A0A196SGH8"/>
<dbReference type="OrthoDB" id="205012at2759"/>
<dbReference type="GO" id="GO:0042285">
    <property type="term" value="F:xylosyltransferase activity"/>
    <property type="evidence" value="ECO:0007669"/>
    <property type="project" value="TreeGrafter"/>
</dbReference>
<evidence type="ECO:0000256" key="4">
    <source>
        <dbReference type="ARBA" id="ARBA00022989"/>
    </source>
</evidence>
<dbReference type="GO" id="GO:0015020">
    <property type="term" value="F:glucuronosyltransferase activity"/>
    <property type="evidence" value="ECO:0007669"/>
    <property type="project" value="TreeGrafter"/>
</dbReference>
<evidence type="ECO:0000256" key="6">
    <source>
        <dbReference type="ARBA" id="ARBA00023180"/>
    </source>
</evidence>
<sequence>MILIHFHFVQYSKKDGVGKAIYGSLQYDKTLPASGSPQLNTMSDEEPILNINYPRKPVEESFTRLPVKTEPRTRLNDFYVITYDASTLPARGEYDFRQDYTLKYFVGSTLEGTSRRKIELLSYDHYDISIISQTTTERLFYFNHMLKRWQGPISITIMAHKNESADVERFIRQSHFPNRLRLALYTIGVSNNPDCVYHLVEGQMKCIPQIVYPLNRLRNIAIENIVTSHFVVFDMDMWPAKMVYSTLLSIPQSYFENPYNVMIIPAFSLAESVLNPENCTGIKPCVEKALTLYPQTKEELVDCLNKNRCTHFRPYTKTHNYLPANWTTIPKNVPYTPVPCFREKSLEPYVMVKKWKYLPLFDERFINYGCNKVQWIEHLRYKGYEYNVLSHGFAEDMPHPKSVYAHFYLDGLKTGDKGLYYLYMRFLYDMRYNERDESRILLCLTPKK</sequence>
<keyword evidence="7" id="KW-0808">Transferase</keyword>
<evidence type="ECO:0000256" key="3">
    <source>
        <dbReference type="ARBA" id="ARBA00022968"/>
    </source>
</evidence>
<gene>
    <name evidence="7" type="ORF">AV274_3220</name>
</gene>
<dbReference type="GO" id="GO:0035269">
    <property type="term" value="P:protein O-linked glycosylation via mannose"/>
    <property type="evidence" value="ECO:0007669"/>
    <property type="project" value="TreeGrafter"/>
</dbReference>
<evidence type="ECO:0000313" key="7">
    <source>
        <dbReference type="EMBL" id="OAO15074.1"/>
    </source>
</evidence>
<keyword evidence="4" id="KW-1133">Transmembrane helix</keyword>
<dbReference type="GO" id="GO:0016020">
    <property type="term" value="C:membrane"/>
    <property type="evidence" value="ECO:0007669"/>
    <property type="project" value="UniProtKB-SubCell"/>
</dbReference>
<keyword evidence="5" id="KW-0472">Membrane</keyword>
<evidence type="ECO:0000256" key="5">
    <source>
        <dbReference type="ARBA" id="ARBA00023136"/>
    </source>
</evidence>
<protein>
    <submittedName>
        <fullName evidence="7">Glycosyltransferase-like protein LARGE2-like protein</fullName>
    </submittedName>
</protein>
<dbReference type="InterPro" id="IPR051292">
    <property type="entry name" value="Xyl/GlcA_transferase"/>
</dbReference>
<dbReference type="PANTHER" id="PTHR12270:SF52">
    <property type="entry name" value="GLYCOSYLTRANSFERASE-LIKE PROTEIN GNT13-RELATED"/>
    <property type="match status" value="1"/>
</dbReference>
<comment type="subcellular location">
    <subcellularLocation>
        <location evidence="1">Membrane</location>
        <topology evidence="1">Single-pass type II membrane protein</topology>
    </subcellularLocation>
</comment>
<name>A0A196SGH8_BLAHN</name>
<dbReference type="Pfam" id="PF13896">
    <property type="entry name" value="Glyco_transf_49"/>
    <property type="match status" value="1"/>
</dbReference>
<dbReference type="PANTHER" id="PTHR12270">
    <property type="entry name" value="GLYCOSYLTRANSFERASE-RELATED"/>
    <property type="match status" value="1"/>
</dbReference>
<proteinExistence type="predicted"/>
<accession>A0A196SGH8</accession>